<dbReference type="Proteomes" id="UP000219439">
    <property type="component" value="Unassembled WGS sequence"/>
</dbReference>
<dbReference type="EMBL" id="OBEL01000001">
    <property type="protein sequence ID" value="SNZ06401.1"/>
    <property type="molecule type" value="Genomic_DNA"/>
</dbReference>
<dbReference type="Gene3D" id="3.40.50.1110">
    <property type="entry name" value="SGNH hydrolase"/>
    <property type="match status" value="1"/>
</dbReference>
<dbReference type="OrthoDB" id="5196031at2"/>
<feature type="domain" description="SGNH hydrolase-type esterase" evidence="1">
    <location>
        <begin position="6"/>
        <end position="197"/>
    </location>
</feature>
<evidence type="ECO:0000313" key="2">
    <source>
        <dbReference type="EMBL" id="SNZ06401.1"/>
    </source>
</evidence>
<gene>
    <name evidence="2" type="ORF">SAMN06265368_0407</name>
</gene>
<evidence type="ECO:0000259" key="1">
    <source>
        <dbReference type="Pfam" id="PF13472"/>
    </source>
</evidence>
<evidence type="ECO:0000313" key="3">
    <source>
        <dbReference type="Proteomes" id="UP000219439"/>
    </source>
</evidence>
<reference evidence="2 3" key="1">
    <citation type="submission" date="2017-09" db="EMBL/GenBank/DDBJ databases">
        <authorList>
            <person name="Ehlers B."/>
            <person name="Leendertz F.H."/>
        </authorList>
    </citation>
    <scope>NUCLEOTIDE SEQUENCE [LARGE SCALE GENOMIC DNA]</scope>
    <source>
        <strain evidence="2 3">DSM 18289</strain>
    </source>
</reference>
<name>A0A285NFH0_9HYPH</name>
<dbReference type="Pfam" id="PF13472">
    <property type="entry name" value="Lipase_GDSL_2"/>
    <property type="match status" value="1"/>
</dbReference>
<dbReference type="InterPro" id="IPR036514">
    <property type="entry name" value="SGNH_hydro_sf"/>
</dbReference>
<dbReference type="AlphaFoldDB" id="A0A285NFH0"/>
<dbReference type="PANTHER" id="PTHR30383">
    <property type="entry name" value="THIOESTERASE 1/PROTEASE 1/LYSOPHOSPHOLIPASE L1"/>
    <property type="match status" value="1"/>
</dbReference>
<dbReference type="SUPFAM" id="SSF52266">
    <property type="entry name" value="SGNH hydrolase"/>
    <property type="match status" value="1"/>
</dbReference>
<keyword evidence="3" id="KW-1185">Reference proteome</keyword>
<proteinExistence type="predicted"/>
<accession>A0A285NFH0</accession>
<dbReference type="InterPro" id="IPR013830">
    <property type="entry name" value="SGNH_hydro"/>
</dbReference>
<protein>
    <submittedName>
        <fullName evidence="2">Lysophospholipase L1</fullName>
    </submittedName>
</protein>
<dbReference type="RefSeq" id="WP_097151733.1">
    <property type="nucleotide sequence ID" value="NZ_OBEL01000001.1"/>
</dbReference>
<organism evidence="2 3">
    <name type="scientific">Cohaesibacter gelatinilyticus</name>
    <dbReference type="NCBI Taxonomy" id="372072"/>
    <lineage>
        <taxon>Bacteria</taxon>
        <taxon>Pseudomonadati</taxon>
        <taxon>Pseudomonadota</taxon>
        <taxon>Alphaproteobacteria</taxon>
        <taxon>Hyphomicrobiales</taxon>
        <taxon>Cohaesibacteraceae</taxon>
    </lineage>
</organism>
<dbReference type="InterPro" id="IPR051532">
    <property type="entry name" value="Ester_Hydrolysis_Enzymes"/>
</dbReference>
<dbReference type="GO" id="GO:0016788">
    <property type="term" value="F:hydrolase activity, acting on ester bonds"/>
    <property type="evidence" value="ECO:0007669"/>
    <property type="project" value="UniProtKB-ARBA"/>
</dbReference>
<sequence length="218" mass="24105">MRRICFVGASTTEGMGDESGLGWPGRLWRMHQEDVTAFASYNLGVRGQTMHQIKNRAAAECKARLPRALGPLIVLGTGANDLSRFADGDYKDKPRTPRRGLERTFRALVEELSEIAPVLVIGPPPIDETQMPYRMADGMRFDFRNIDCAEGTELYADICSELNIPFFDLFGAMLGDADYQSALKQGDGLHPTGAGYQSCANAINQWGAWRKTLIEGWA</sequence>